<accession>A0A9Q0BL74</accession>
<evidence type="ECO:0000313" key="1">
    <source>
        <dbReference type="EMBL" id="KAI8035509.1"/>
    </source>
</evidence>
<sequence>VEYIVSDRIGSDWIARWDQLSHKQGIYFFDSQIEALIVSGFVFGCDFVFGAAFEDDVRKSEKRRQQPRLLYSHYSQQPSDIRHRTPWTSDLDGVPKAQSSMPNAHCPMVGAQEPDAPSCTHRNVNVFGNRAQLYAPPLAISHTLSLDVSFALCLWGI</sequence>
<gene>
    <name evidence="1" type="ORF">M5D96_011732</name>
</gene>
<protein>
    <submittedName>
        <fullName evidence="1">Uncharacterized protein</fullName>
    </submittedName>
</protein>
<reference evidence="1" key="1">
    <citation type="journal article" date="2023" name="Genome Biol. Evol.">
        <title>Long-read-based Genome Assembly of Drosophila gunungcola Reveals Fewer Chemosensory Genes in Flower-breeding Species.</title>
        <authorList>
            <person name="Negi A."/>
            <person name="Liao B.Y."/>
            <person name="Yeh S.D."/>
        </authorList>
    </citation>
    <scope>NUCLEOTIDE SEQUENCE</scope>
    <source>
        <strain evidence="1">Sukarami</strain>
    </source>
</reference>
<keyword evidence="2" id="KW-1185">Reference proteome</keyword>
<dbReference type="Proteomes" id="UP001059596">
    <property type="component" value="Unassembled WGS sequence"/>
</dbReference>
<dbReference type="AlphaFoldDB" id="A0A9Q0BL74"/>
<comment type="caution">
    <text evidence="1">The sequence shown here is derived from an EMBL/GenBank/DDBJ whole genome shotgun (WGS) entry which is preliminary data.</text>
</comment>
<dbReference type="EMBL" id="JAMKOV010000035">
    <property type="protein sequence ID" value="KAI8035509.1"/>
    <property type="molecule type" value="Genomic_DNA"/>
</dbReference>
<feature type="non-terminal residue" evidence="1">
    <location>
        <position position="1"/>
    </location>
</feature>
<evidence type="ECO:0000313" key="2">
    <source>
        <dbReference type="Proteomes" id="UP001059596"/>
    </source>
</evidence>
<name>A0A9Q0BL74_9MUSC</name>
<organism evidence="1 2">
    <name type="scientific">Drosophila gunungcola</name>
    <name type="common">fruit fly</name>
    <dbReference type="NCBI Taxonomy" id="103775"/>
    <lineage>
        <taxon>Eukaryota</taxon>
        <taxon>Metazoa</taxon>
        <taxon>Ecdysozoa</taxon>
        <taxon>Arthropoda</taxon>
        <taxon>Hexapoda</taxon>
        <taxon>Insecta</taxon>
        <taxon>Pterygota</taxon>
        <taxon>Neoptera</taxon>
        <taxon>Endopterygota</taxon>
        <taxon>Diptera</taxon>
        <taxon>Brachycera</taxon>
        <taxon>Muscomorpha</taxon>
        <taxon>Ephydroidea</taxon>
        <taxon>Drosophilidae</taxon>
        <taxon>Drosophila</taxon>
        <taxon>Sophophora</taxon>
    </lineage>
</organism>
<proteinExistence type="predicted"/>